<dbReference type="EMBL" id="MU275856">
    <property type="protein sequence ID" value="KAI0050946.1"/>
    <property type="molecule type" value="Genomic_DNA"/>
</dbReference>
<evidence type="ECO:0000313" key="2">
    <source>
        <dbReference type="Proteomes" id="UP000814033"/>
    </source>
</evidence>
<reference evidence="1" key="1">
    <citation type="submission" date="2021-02" db="EMBL/GenBank/DDBJ databases">
        <authorList>
            <consortium name="DOE Joint Genome Institute"/>
            <person name="Ahrendt S."/>
            <person name="Looney B.P."/>
            <person name="Miyauchi S."/>
            <person name="Morin E."/>
            <person name="Drula E."/>
            <person name="Courty P.E."/>
            <person name="Chicoki N."/>
            <person name="Fauchery L."/>
            <person name="Kohler A."/>
            <person name="Kuo A."/>
            <person name="Labutti K."/>
            <person name="Pangilinan J."/>
            <person name="Lipzen A."/>
            <person name="Riley R."/>
            <person name="Andreopoulos W."/>
            <person name="He G."/>
            <person name="Johnson J."/>
            <person name="Barry K.W."/>
            <person name="Grigoriev I.V."/>
            <person name="Nagy L."/>
            <person name="Hibbett D."/>
            <person name="Henrissat B."/>
            <person name="Matheny P.B."/>
            <person name="Labbe J."/>
            <person name="Martin F."/>
        </authorList>
    </citation>
    <scope>NUCLEOTIDE SEQUENCE</scope>
    <source>
        <strain evidence="1">FP105234-sp</strain>
    </source>
</reference>
<dbReference type="Proteomes" id="UP000814033">
    <property type="component" value="Unassembled WGS sequence"/>
</dbReference>
<name>A0ACB8S4D4_9AGAM</name>
<comment type="caution">
    <text evidence="1">The sequence shown here is derived from an EMBL/GenBank/DDBJ whole genome shotgun (WGS) entry which is preliminary data.</text>
</comment>
<keyword evidence="2" id="KW-1185">Reference proteome</keyword>
<protein>
    <submittedName>
        <fullName evidence="1">Uncharacterized protein</fullName>
    </submittedName>
</protein>
<reference evidence="1" key="2">
    <citation type="journal article" date="2022" name="New Phytol.">
        <title>Evolutionary transition to the ectomycorrhizal habit in the genomes of a hyperdiverse lineage of mushroom-forming fungi.</title>
        <authorList>
            <person name="Looney B."/>
            <person name="Miyauchi S."/>
            <person name="Morin E."/>
            <person name="Drula E."/>
            <person name="Courty P.E."/>
            <person name="Kohler A."/>
            <person name="Kuo A."/>
            <person name="LaButti K."/>
            <person name="Pangilinan J."/>
            <person name="Lipzen A."/>
            <person name="Riley R."/>
            <person name="Andreopoulos W."/>
            <person name="He G."/>
            <person name="Johnson J."/>
            <person name="Nolan M."/>
            <person name="Tritt A."/>
            <person name="Barry K.W."/>
            <person name="Grigoriev I.V."/>
            <person name="Nagy L.G."/>
            <person name="Hibbett D."/>
            <person name="Henrissat B."/>
            <person name="Matheny P.B."/>
            <person name="Labbe J."/>
            <person name="Martin F.M."/>
        </authorList>
    </citation>
    <scope>NUCLEOTIDE SEQUENCE</scope>
    <source>
        <strain evidence="1">FP105234-sp</strain>
    </source>
</reference>
<organism evidence="1 2">
    <name type="scientific">Auriscalpium vulgare</name>
    <dbReference type="NCBI Taxonomy" id="40419"/>
    <lineage>
        <taxon>Eukaryota</taxon>
        <taxon>Fungi</taxon>
        <taxon>Dikarya</taxon>
        <taxon>Basidiomycota</taxon>
        <taxon>Agaricomycotina</taxon>
        <taxon>Agaricomycetes</taxon>
        <taxon>Russulales</taxon>
        <taxon>Auriscalpiaceae</taxon>
        <taxon>Auriscalpium</taxon>
    </lineage>
</organism>
<gene>
    <name evidence="1" type="ORF">FA95DRAFT_1593565</name>
</gene>
<accession>A0ACB8S4D4</accession>
<proteinExistence type="predicted"/>
<sequence length="437" mass="47773">MIWCTRTAHTLRKAPTPLSRHFSFSFRARFPRQTRSLSDVHPPARSSIPSFREQVARASPVKSFTDAVRYPGVRGHILFFLGASLFAYGVAAQNTNVETDFWTKYLSGQFRWTTSAPSTGDMRLARQTVTLKKVQAQLNQLTDYLANAPIMIKSVVLHTYARVAEEYLNASEGRRAAWGICAVNVVVWAAWQIPRLRPFMQIHFTHNPLSGKTYTMLTSMFSHASFLHLLFNCMALTSFASASSTWMTREQNHAPSRRQEATATYHFLGFYLSAGLFSSLVSHVVATRFLYPRLVSRLAQSPPGAPGKLSSISASLTSAAKAPALAAAPAAAEAVAPANAILPSLGASGAIYGAVVLSAIAFPDAEVSLVFPPTPSFPIQYGVGGMVLLDCVGALRGWRIFDHYAHLGGAVFGGLYYTYGIQWWDSLRTGLSKPARS</sequence>
<evidence type="ECO:0000313" key="1">
    <source>
        <dbReference type="EMBL" id="KAI0050946.1"/>
    </source>
</evidence>